<evidence type="ECO:0000259" key="5">
    <source>
        <dbReference type="PROSITE" id="PS50977"/>
    </source>
</evidence>
<proteinExistence type="predicted"/>
<dbReference type="PROSITE" id="PS50977">
    <property type="entry name" value="HTH_TETR_2"/>
    <property type="match status" value="1"/>
</dbReference>
<evidence type="ECO:0000256" key="3">
    <source>
        <dbReference type="ARBA" id="ARBA00023163"/>
    </source>
</evidence>
<evidence type="ECO:0000313" key="7">
    <source>
        <dbReference type="Proteomes" id="UP000318288"/>
    </source>
</evidence>
<feature type="domain" description="HTH tetR-type" evidence="5">
    <location>
        <begin position="7"/>
        <end position="67"/>
    </location>
</feature>
<evidence type="ECO:0000256" key="4">
    <source>
        <dbReference type="PROSITE-ProRule" id="PRU00335"/>
    </source>
</evidence>
<name>A0A5C6FB20_9BACT</name>
<sequence length="191" mass="21091">MSDAHAKTTIDQILFAVMELIRDGGLPAATLSAVCKRAGISKGGLMHHYPSKEALVDAFIARSADQCLAETHSHLATIPRGEGRRTKAYVNFTLREPMMCDPTGSREVSAVMIALMQGRLTHHAMGYYQRIADELRGDGVSKSLRELIVTSIDGLWMQSAFLPQDVVAKRANQVRLQLLRMIQAETKPMDQ</sequence>
<keyword evidence="2 4" id="KW-0238">DNA-binding</keyword>
<dbReference type="PANTHER" id="PTHR47506">
    <property type="entry name" value="TRANSCRIPTIONAL REGULATORY PROTEIN"/>
    <property type="match status" value="1"/>
</dbReference>
<dbReference type="GO" id="GO:0003677">
    <property type="term" value="F:DNA binding"/>
    <property type="evidence" value="ECO:0007669"/>
    <property type="project" value="UniProtKB-UniRule"/>
</dbReference>
<keyword evidence="7" id="KW-1185">Reference proteome</keyword>
<dbReference type="SUPFAM" id="SSF46689">
    <property type="entry name" value="Homeodomain-like"/>
    <property type="match status" value="1"/>
</dbReference>
<evidence type="ECO:0000256" key="1">
    <source>
        <dbReference type="ARBA" id="ARBA00023015"/>
    </source>
</evidence>
<dbReference type="InterPro" id="IPR001647">
    <property type="entry name" value="HTH_TetR"/>
</dbReference>
<comment type="caution">
    <text evidence="6">The sequence shown here is derived from an EMBL/GenBank/DDBJ whole genome shotgun (WGS) entry which is preliminary data.</text>
</comment>
<dbReference type="AlphaFoldDB" id="A0A5C6FB20"/>
<protein>
    <submittedName>
        <fullName evidence="6">HTH-type transcriptional regulator BetI</fullName>
    </submittedName>
</protein>
<dbReference type="Proteomes" id="UP000318288">
    <property type="component" value="Unassembled WGS sequence"/>
</dbReference>
<organism evidence="6 7">
    <name type="scientific">Rubripirellula tenax</name>
    <dbReference type="NCBI Taxonomy" id="2528015"/>
    <lineage>
        <taxon>Bacteria</taxon>
        <taxon>Pseudomonadati</taxon>
        <taxon>Planctomycetota</taxon>
        <taxon>Planctomycetia</taxon>
        <taxon>Pirellulales</taxon>
        <taxon>Pirellulaceae</taxon>
        <taxon>Rubripirellula</taxon>
    </lineage>
</organism>
<reference evidence="6 7" key="1">
    <citation type="submission" date="2019-02" db="EMBL/GenBank/DDBJ databases">
        <title>Deep-cultivation of Planctomycetes and their phenomic and genomic characterization uncovers novel biology.</title>
        <authorList>
            <person name="Wiegand S."/>
            <person name="Jogler M."/>
            <person name="Boedeker C."/>
            <person name="Pinto D."/>
            <person name="Vollmers J."/>
            <person name="Rivas-Marin E."/>
            <person name="Kohn T."/>
            <person name="Peeters S.H."/>
            <person name="Heuer A."/>
            <person name="Rast P."/>
            <person name="Oberbeckmann S."/>
            <person name="Bunk B."/>
            <person name="Jeske O."/>
            <person name="Meyerdierks A."/>
            <person name="Storesund J.E."/>
            <person name="Kallscheuer N."/>
            <person name="Luecker S."/>
            <person name="Lage O.M."/>
            <person name="Pohl T."/>
            <person name="Merkel B.J."/>
            <person name="Hornburger P."/>
            <person name="Mueller R.-W."/>
            <person name="Bruemmer F."/>
            <person name="Labrenz M."/>
            <person name="Spormann A.M."/>
            <person name="Op Den Camp H."/>
            <person name="Overmann J."/>
            <person name="Amann R."/>
            <person name="Jetten M.S.M."/>
            <person name="Mascher T."/>
            <person name="Medema M.H."/>
            <person name="Devos D.P."/>
            <person name="Kaster A.-K."/>
            <person name="Ovreas L."/>
            <person name="Rohde M."/>
            <person name="Galperin M.Y."/>
            <person name="Jogler C."/>
        </authorList>
    </citation>
    <scope>NUCLEOTIDE SEQUENCE [LARGE SCALE GENOMIC DNA]</scope>
    <source>
        <strain evidence="6 7">Poly51</strain>
    </source>
</reference>
<dbReference type="PANTHER" id="PTHR47506:SF6">
    <property type="entry name" value="HTH-TYPE TRANSCRIPTIONAL REPRESSOR NEMR"/>
    <property type="match status" value="1"/>
</dbReference>
<evidence type="ECO:0000256" key="2">
    <source>
        <dbReference type="ARBA" id="ARBA00023125"/>
    </source>
</evidence>
<feature type="DNA-binding region" description="H-T-H motif" evidence="4">
    <location>
        <begin position="30"/>
        <end position="49"/>
    </location>
</feature>
<dbReference type="OrthoDB" id="9789566at2"/>
<accession>A0A5C6FB20</accession>
<keyword evidence="3" id="KW-0804">Transcription</keyword>
<dbReference type="EMBL" id="SJPW01000002">
    <property type="protein sequence ID" value="TWU58615.1"/>
    <property type="molecule type" value="Genomic_DNA"/>
</dbReference>
<dbReference type="InterPro" id="IPR041479">
    <property type="entry name" value="TetR_CgmR_C"/>
</dbReference>
<evidence type="ECO:0000313" key="6">
    <source>
        <dbReference type="EMBL" id="TWU58615.1"/>
    </source>
</evidence>
<dbReference type="Pfam" id="PF00440">
    <property type="entry name" value="TetR_N"/>
    <property type="match status" value="1"/>
</dbReference>
<dbReference type="InterPro" id="IPR009057">
    <property type="entry name" value="Homeodomain-like_sf"/>
</dbReference>
<gene>
    <name evidence="6" type="primary">betI</name>
    <name evidence="6" type="ORF">Poly51_13940</name>
</gene>
<dbReference type="Pfam" id="PF17937">
    <property type="entry name" value="TetR_C_28"/>
    <property type="match status" value="1"/>
</dbReference>
<dbReference type="RefSeq" id="WP_146455638.1">
    <property type="nucleotide sequence ID" value="NZ_SJPW01000002.1"/>
</dbReference>
<keyword evidence="1" id="KW-0805">Transcription regulation</keyword>
<dbReference type="Gene3D" id="1.10.357.10">
    <property type="entry name" value="Tetracycline Repressor, domain 2"/>
    <property type="match status" value="1"/>
</dbReference>
<dbReference type="PRINTS" id="PR00455">
    <property type="entry name" value="HTHTETR"/>
</dbReference>